<dbReference type="EMBL" id="AACS02000012">
    <property type="protein sequence ID" value="EAU86522.2"/>
    <property type="molecule type" value="Genomic_DNA"/>
</dbReference>
<gene>
    <name evidence="1" type="ORF">CC1G_10244</name>
</gene>
<dbReference type="KEGG" id="cci:CC1G_10244"/>
<dbReference type="OrthoDB" id="10623740at2759"/>
<organism evidence="1 2">
    <name type="scientific">Coprinopsis cinerea (strain Okayama-7 / 130 / ATCC MYA-4618 / FGSC 9003)</name>
    <name type="common">Inky cap fungus</name>
    <name type="synonym">Hormographiella aspergillata</name>
    <dbReference type="NCBI Taxonomy" id="240176"/>
    <lineage>
        <taxon>Eukaryota</taxon>
        <taxon>Fungi</taxon>
        <taxon>Dikarya</taxon>
        <taxon>Basidiomycota</taxon>
        <taxon>Agaricomycotina</taxon>
        <taxon>Agaricomycetes</taxon>
        <taxon>Agaricomycetidae</taxon>
        <taxon>Agaricales</taxon>
        <taxon>Agaricineae</taxon>
        <taxon>Psathyrellaceae</taxon>
        <taxon>Coprinopsis</taxon>
    </lineage>
</organism>
<evidence type="ECO:0000313" key="1">
    <source>
        <dbReference type="EMBL" id="EAU86522.2"/>
    </source>
</evidence>
<dbReference type="Proteomes" id="UP000001861">
    <property type="component" value="Unassembled WGS sequence"/>
</dbReference>
<dbReference type="InParanoid" id="A8NPE1"/>
<comment type="caution">
    <text evidence="1">The sequence shown here is derived from an EMBL/GenBank/DDBJ whole genome shotgun (WGS) entry which is preliminary data.</text>
</comment>
<dbReference type="GeneID" id="6011845"/>
<reference evidence="1 2" key="1">
    <citation type="journal article" date="2010" name="Proc. Natl. Acad. Sci. U.S.A.">
        <title>Insights into evolution of multicellular fungi from the assembled chromosomes of the mushroom Coprinopsis cinerea (Coprinus cinereus).</title>
        <authorList>
            <person name="Stajich J.E."/>
            <person name="Wilke S.K."/>
            <person name="Ahren D."/>
            <person name="Au C.H."/>
            <person name="Birren B.W."/>
            <person name="Borodovsky M."/>
            <person name="Burns C."/>
            <person name="Canback B."/>
            <person name="Casselton L.A."/>
            <person name="Cheng C.K."/>
            <person name="Deng J."/>
            <person name="Dietrich F.S."/>
            <person name="Fargo D.C."/>
            <person name="Farman M.L."/>
            <person name="Gathman A.C."/>
            <person name="Goldberg J."/>
            <person name="Guigo R."/>
            <person name="Hoegger P.J."/>
            <person name="Hooker J.B."/>
            <person name="Huggins A."/>
            <person name="James T.Y."/>
            <person name="Kamada T."/>
            <person name="Kilaru S."/>
            <person name="Kodira C."/>
            <person name="Kues U."/>
            <person name="Kupfer D."/>
            <person name="Kwan H.S."/>
            <person name="Lomsadze A."/>
            <person name="Li W."/>
            <person name="Lilly W.W."/>
            <person name="Ma L.J."/>
            <person name="Mackey A.J."/>
            <person name="Manning G."/>
            <person name="Martin F."/>
            <person name="Muraguchi H."/>
            <person name="Natvig D.O."/>
            <person name="Palmerini H."/>
            <person name="Ramesh M.A."/>
            <person name="Rehmeyer C.J."/>
            <person name="Roe B.A."/>
            <person name="Shenoy N."/>
            <person name="Stanke M."/>
            <person name="Ter-Hovhannisyan V."/>
            <person name="Tunlid A."/>
            <person name="Velagapudi R."/>
            <person name="Vision T.J."/>
            <person name="Zeng Q."/>
            <person name="Zolan M.E."/>
            <person name="Pukkila P.J."/>
        </authorList>
    </citation>
    <scope>NUCLEOTIDE SEQUENCE [LARGE SCALE GENOMIC DNA]</scope>
    <source>
        <strain evidence="2">Okayama-7 / 130 / ATCC MYA-4618 / FGSC 9003</strain>
    </source>
</reference>
<accession>A8NPE1</accession>
<protein>
    <recommendedName>
        <fullName evidence="3">F-box domain-containing protein</fullName>
    </recommendedName>
</protein>
<evidence type="ECO:0008006" key="3">
    <source>
        <dbReference type="Google" id="ProtNLM"/>
    </source>
</evidence>
<dbReference type="VEuPathDB" id="FungiDB:CC1G_10244"/>
<sequence>MSVTFPPELVEAVLEKIQPTTTTSRRTLSSCSLLSRNFRNVAQRLLLTNLSVANWSTERVMQLADTLVREPRLSAYIQSIDISFPRFPFINNGSSLSPNLWGDQEYDIHLGRLLLQLSSLDKLSISWSSRLPRSWQTLSDVLQQALLFHGSGVTDGPRRLTSISISGIWGLPLELVVSSPHLQHLRIRTSGFDGLGLPWEEELARVSSRYPLSLQLKTYEDDATNMCATRDLLSLSPSVFSSLTSFRLKKVTNSLTLIRDLECVLNACANTLESFEVFIKLSVKSHAAMSLSLPFEMPQLRSMTLQIQDWELLNPSSNTCKHLAFFESSLAHLRSYPSLTSVNLFLHSSFVPTIAPVGPSIETKAVPYHIMAILMDDLWRRVDSSLAATDVFPSLTRLYVEVVAGKGGPGAGVSTDVEDVLEASKHLPALARRREVEIRRVARVVGCPGFD</sequence>
<evidence type="ECO:0000313" key="2">
    <source>
        <dbReference type="Proteomes" id="UP000001861"/>
    </source>
</evidence>
<name>A8NPE1_COPC7</name>
<dbReference type="HOGENOM" id="CLU_606925_0_0_1"/>
<dbReference type="AlphaFoldDB" id="A8NPE1"/>
<dbReference type="RefSeq" id="XP_001835317.2">
    <property type="nucleotide sequence ID" value="XM_001835265.2"/>
</dbReference>
<proteinExistence type="predicted"/>
<keyword evidence="2" id="KW-1185">Reference proteome</keyword>